<evidence type="ECO:0000256" key="1">
    <source>
        <dbReference type="ARBA" id="ARBA00008314"/>
    </source>
</evidence>
<dbReference type="InterPro" id="IPR008989">
    <property type="entry name" value="Myosin_S1_N"/>
</dbReference>
<feature type="compositionally biased region" description="Basic and acidic residues" evidence="10">
    <location>
        <begin position="1486"/>
        <end position="1499"/>
    </location>
</feature>
<feature type="region of interest" description="Disordered" evidence="10">
    <location>
        <begin position="1478"/>
        <end position="1499"/>
    </location>
</feature>
<keyword evidence="4 9" id="KW-0175">Coiled coil</keyword>
<dbReference type="Gene3D" id="1.20.58.530">
    <property type="match status" value="1"/>
</dbReference>
<dbReference type="InterPro" id="IPR014751">
    <property type="entry name" value="XRCC4-like_C"/>
</dbReference>
<dbReference type="Proteomes" id="UP000695022">
    <property type="component" value="Unplaced"/>
</dbReference>
<feature type="compositionally biased region" description="Basic and acidic residues" evidence="10">
    <location>
        <begin position="970"/>
        <end position="981"/>
    </location>
</feature>
<evidence type="ECO:0000259" key="12">
    <source>
        <dbReference type="PROSITE" id="PS51844"/>
    </source>
</evidence>
<evidence type="ECO:0000313" key="13">
    <source>
        <dbReference type="Proteomes" id="UP000695022"/>
    </source>
</evidence>
<evidence type="ECO:0000256" key="10">
    <source>
        <dbReference type="SAM" id="MobiDB-lite"/>
    </source>
</evidence>
<evidence type="ECO:0000256" key="5">
    <source>
        <dbReference type="ARBA" id="ARBA00023123"/>
    </source>
</evidence>
<comment type="similarity">
    <text evidence="1 8">Belongs to the TRAFAC class myosin-kinesin ATPase superfamily. Myosin family.</text>
</comment>
<keyword evidence="5 8" id="KW-0518">Myosin</keyword>
<dbReference type="GeneID" id="106811528"/>
<dbReference type="RefSeq" id="XP_014670674.1">
    <property type="nucleotide sequence ID" value="XM_014815188.1"/>
</dbReference>
<keyword evidence="6 8" id="KW-0505">Motor protein</keyword>
<dbReference type="Pfam" id="PF00063">
    <property type="entry name" value="Myosin_head"/>
    <property type="match status" value="1"/>
</dbReference>
<feature type="region of interest" description="Actin-binding" evidence="8">
    <location>
        <begin position="664"/>
        <end position="686"/>
    </location>
</feature>
<reference evidence="14" key="1">
    <citation type="submission" date="2025-08" db="UniProtKB">
        <authorList>
            <consortium name="RefSeq"/>
        </authorList>
    </citation>
    <scope>IDENTIFICATION</scope>
</reference>
<dbReference type="Gene3D" id="1.20.5.370">
    <property type="match status" value="4"/>
</dbReference>
<dbReference type="InterPro" id="IPR002928">
    <property type="entry name" value="Myosin_tail"/>
</dbReference>
<evidence type="ECO:0000256" key="7">
    <source>
        <dbReference type="ARBA" id="ARBA00023203"/>
    </source>
</evidence>
<protein>
    <submittedName>
        <fullName evidence="14">Myosin heavy chain, muscle-like</fullName>
    </submittedName>
</protein>
<feature type="domain" description="Myosin N-terminal SH3-like" evidence="12">
    <location>
        <begin position="40"/>
        <end position="88"/>
    </location>
</feature>
<evidence type="ECO:0000256" key="8">
    <source>
        <dbReference type="PROSITE-ProRule" id="PRU00782"/>
    </source>
</evidence>
<feature type="region of interest" description="Disordered" evidence="10">
    <location>
        <begin position="962"/>
        <end position="981"/>
    </location>
</feature>
<dbReference type="Gene3D" id="2.30.30.360">
    <property type="entry name" value="Myosin S1 fragment, N-terminal"/>
    <property type="match status" value="1"/>
</dbReference>
<dbReference type="Gene3D" id="3.40.850.10">
    <property type="entry name" value="Kinesin motor domain"/>
    <property type="match status" value="1"/>
</dbReference>
<dbReference type="InterPro" id="IPR036961">
    <property type="entry name" value="Kinesin_motor_dom_sf"/>
</dbReference>
<proteinExistence type="inferred from homology"/>
<evidence type="ECO:0000256" key="2">
    <source>
        <dbReference type="ARBA" id="ARBA00022741"/>
    </source>
</evidence>
<dbReference type="InterPro" id="IPR027417">
    <property type="entry name" value="P-loop_NTPase"/>
</dbReference>
<evidence type="ECO:0000259" key="11">
    <source>
        <dbReference type="PROSITE" id="PS51456"/>
    </source>
</evidence>
<keyword evidence="3 8" id="KW-0067">ATP-binding</keyword>
<feature type="region of interest" description="Disordered" evidence="10">
    <location>
        <begin position="1888"/>
        <end position="1916"/>
    </location>
</feature>
<dbReference type="PROSITE" id="PS50096">
    <property type="entry name" value="IQ"/>
    <property type="match status" value="1"/>
</dbReference>
<feature type="domain" description="Myosin motor" evidence="11">
    <location>
        <begin position="92"/>
        <end position="686"/>
    </location>
</feature>
<dbReference type="CDD" id="cd01377">
    <property type="entry name" value="MYSc_class_II"/>
    <property type="match status" value="1"/>
</dbReference>
<keyword evidence="2 8" id="KW-0547">Nucleotide-binding</keyword>
<dbReference type="PANTHER" id="PTHR45615">
    <property type="entry name" value="MYOSIN HEAVY CHAIN, NON-MUSCLE"/>
    <property type="match status" value="1"/>
</dbReference>
<evidence type="ECO:0000256" key="4">
    <source>
        <dbReference type="ARBA" id="ARBA00023054"/>
    </source>
</evidence>
<gene>
    <name evidence="14" type="primary">LOC106811528</name>
</gene>
<dbReference type="SMART" id="SM00242">
    <property type="entry name" value="MYSc"/>
    <property type="match status" value="1"/>
</dbReference>
<evidence type="ECO:0000256" key="9">
    <source>
        <dbReference type="SAM" id="Coils"/>
    </source>
</evidence>
<evidence type="ECO:0000256" key="6">
    <source>
        <dbReference type="ARBA" id="ARBA00023175"/>
    </source>
</evidence>
<sequence length="1916" mass="219550">MLKEALPLPWGAKELLQQDPWQFLKPNDKMRIEQSNIPFDAKKMCWVPNKKDGFVIGEKVKTEGGKTTVTVNGEEKVFKEDDVQQVNPPKFEKTDDMANLTYLNEGSVLHNLRQRYHAWMIYTYSGLFCVVINPYKRLPIYNVEVVEAYKGRRRPEMPPHLFSIADNAYTDMLMNREDQSMLITGESGAGKTENTKKVIQYFANIAASTSGGTQQTFGTKGGTLEDQIVQANPVLESFGNAKTTRNDNSSRFGKFIRIHFGPSGKLAGADIENYLLEKSRVIAQQPMERSYHIFYQIMSGGLDYLKKKMLLTDPIEFYHFVSQGKTYIDGVDDAQELRDTDKAFDILGFLDEEKENIYKLVAGVMHLGTMTFKQRPREEQAEGDGTQAGEKVAHLFGLNDAELYKGLLKPRIKVGNEFVNKGQNKEQVLYAIGALGKAIYDRNFRSLVNRVNETLATKVKKKFFIGVLDIAGFEIFDYNGFEQICINFTNEKLQQFFNHHMFVLEQEEYKREGIEWTFIDFGLDLQACIDLIEKPMGVMAILEEESMFPKATDMTFLDKLQDNHLGKSPNFIKPKPPKGGQKEAHFGIGHYAGTVNYNVMHWLEKNKDPLNDTVCELFARSHSNTLLAQLFADKIAEEVDTGGKGKRKKGSGFLTVSAIYREQLNRLMSTLRATAPHFVRCIIPNEYSILCPEAVPTEYTDGANVAAAILTTLNWPTAEYRLGGTKVFFKAGALGRLEELREERIRRIVTLMQAWARGKKMREQYEVMKAQRLGMIIIQRNVRKYIQCRNWPWWKLYTKVKPMLSIARQEDELKAKDVEISKLKENLEKENKMRVDYEAVIAKLTKEKNELYARCMGEMDAIADIEEKLAKLISQKAEMEQLIADLRERITDEENSNSAVSDAKRKIESECAELKGIIEDLERQVRKLESEKSTRDHQINQLKAEIARQEELIAKVNKEKKALQESQGKTSEDLQKEEDKVNHLTKAKAKLEQSLDEIEDNFEREKKLRVDTEKAKRKLEGDLKMSQEAVEELERVKREMEERMRRHEKEIAGLGSRCEDEQGVVHAMQKKIKELQARIEECEEELEAERQARSKVEKQRADLNRELEELSERLEEAGGATSAQVELNRKREAELAKLRRDLEEQALQHEATVSMLRKKQNDVVAEMGEQIEQMNKIKAKLDKEKTTLNIELQDMKSNMEPLRKAKEQSDKLAKSLEIQLSEANSRLDESSRTINGLTGQQSRLANETNDLQRQIEEAESQINQLNRQKAQLTHQLEEAKTQIDEETRTASSLQGQLRNAQHDANLLREQLEEEGELKSQTERQLSKVNSEFQTLRARVEAEGLGGGELEAEELRKKLMAKLAESQDQVESLQAKINQLEKSKTRLTNDLDDMSVEVERATANANAAEKRQRNFDKTLAEWKQKADDISAELEASQRECRSLSTELFKAKASSEEAEDSIESLKREVKNLTDEIKDLTDQLGEGGKNVHEMDKARRRLEQEKEELQSALEEAEAALETEESKVVRAQLELQQMRQEVDRRLNEKDDEFETTRRNHQRAVDSLQASLEAESRGKAEALRMRKKLEHDINELEVSLDGANRQNADAQKNLKKLQADVVDLAAQVEEEQRVRDELREHLSASERRCNAISAELEETRTALEQAERHRRAVEGELNDANDRNADLQSQVTSVSAVKRKLEGDITTMQADLDETVNEMKVADEKARCAAADAARLAEELRQEQEHAHAIDKVRKSQEQQLKDLQVRLDEAEANVLKGGKKLIAKLEQRVRELESELDAERRRSSEAQKNFRKVDRQVRELQLQIDEDKKNQQHLVDMIEKLNGKIKLYKRQIEESEEVANMNLAKYRKAQAELEEAEARAEDAESGLAKLRTHARSSGVRLAGAAAPSRPRRRLMMDDDEE</sequence>
<evidence type="ECO:0000256" key="3">
    <source>
        <dbReference type="ARBA" id="ARBA00022840"/>
    </source>
</evidence>
<dbReference type="InterPro" id="IPR004009">
    <property type="entry name" value="SH3_Myosin"/>
</dbReference>
<dbReference type="Pfam" id="PF01576">
    <property type="entry name" value="Myosin_tail_1"/>
    <property type="match status" value="1"/>
</dbReference>
<dbReference type="Gene3D" id="1.10.10.820">
    <property type="match status" value="1"/>
</dbReference>
<dbReference type="PROSITE" id="PS51844">
    <property type="entry name" value="SH3_LIKE"/>
    <property type="match status" value="1"/>
</dbReference>
<keyword evidence="7 8" id="KW-0009">Actin-binding</keyword>
<dbReference type="Gene3D" id="1.20.120.720">
    <property type="entry name" value="Myosin VI head, motor domain, U50 subdomain"/>
    <property type="match status" value="1"/>
</dbReference>
<feature type="region of interest" description="Disordered" evidence="10">
    <location>
        <begin position="1536"/>
        <end position="1573"/>
    </location>
</feature>
<name>A0ABM1EEQ3_PRICU</name>
<accession>A0ABM1EEQ3</accession>
<dbReference type="InterPro" id="IPR001609">
    <property type="entry name" value="Myosin_head_motor_dom-like"/>
</dbReference>
<dbReference type="SUPFAM" id="SSF90257">
    <property type="entry name" value="Myosin rod fragments"/>
    <property type="match status" value="6"/>
</dbReference>
<dbReference type="Gene3D" id="3.30.70.1590">
    <property type="match status" value="1"/>
</dbReference>
<dbReference type="PRINTS" id="PR00193">
    <property type="entry name" value="MYOSINHEAVY"/>
</dbReference>
<dbReference type="Pfam" id="PF02736">
    <property type="entry name" value="Myosin_N"/>
    <property type="match status" value="1"/>
</dbReference>
<dbReference type="PANTHER" id="PTHR45615:SF27">
    <property type="entry name" value="MYOSIN HEAVY CHAIN, MUSCLE"/>
    <property type="match status" value="1"/>
</dbReference>
<dbReference type="Gene3D" id="1.20.5.340">
    <property type="match status" value="4"/>
</dbReference>
<dbReference type="Gene3D" id="4.10.270.10">
    <property type="entry name" value="Myosin, subunit A"/>
    <property type="match status" value="1"/>
</dbReference>
<keyword evidence="13" id="KW-1185">Reference proteome</keyword>
<dbReference type="PROSITE" id="PS51456">
    <property type="entry name" value="MYOSIN_MOTOR"/>
    <property type="match status" value="1"/>
</dbReference>
<feature type="binding site" evidence="8">
    <location>
        <begin position="185"/>
        <end position="192"/>
    </location>
    <ligand>
        <name>ATP</name>
        <dbReference type="ChEBI" id="CHEBI:30616"/>
    </ligand>
</feature>
<organism evidence="13 14">
    <name type="scientific">Priapulus caudatus</name>
    <name type="common">Priapulid worm</name>
    <dbReference type="NCBI Taxonomy" id="37621"/>
    <lineage>
        <taxon>Eukaryota</taxon>
        <taxon>Metazoa</taxon>
        <taxon>Ecdysozoa</taxon>
        <taxon>Scalidophora</taxon>
        <taxon>Priapulida</taxon>
        <taxon>Priapulimorpha</taxon>
        <taxon>Priapulimorphida</taxon>
        <taxon>Priapulidae</taxon>
        <taxon>Priapulus</taxon>
    </lineage>
</organism>
<dbReference type="SUPFAM" id="SSF52540">
    <property type="entry name" value="P-loop containing nucleoside triphosphate hydrolases"/>
    <property type="match status" value="1"/>
</dbReference>
<dbReference type="Gene3D" id="1.10.287.1490">
    <property type="match status" value="1"/>
</dbReference>
<evidence type="ECO:0000313" key="14">
    <source>
        <dbReference type="RefSeq" id="XP_014670674.1"/>
    </source>
</evidence>
<feature type="coiled-coil region" evidence="9">
    <location>
        <begin position="1748"/>
        <end position="1888"/>
    </location>
</feature>